<evidence type="ECO:0000256" key="6">
    <source>
        <dbReference type="SAM" id="SignalP"/>
    </source>
</evidence>
<feature type="signal peptide" evidence="6">
    <location>
        <begin position="1"/>
        <end position="19"/>
    </location>
</feature>
<keyword evidence="8" id="KW-1185">Reference proteome</keyword>
<dbReference type="GO" id="GO:0004553">
    <property type="term" value="F:hydrolase activity, hydrolyzing O-glycosyl compounds"/>
    <property type="evidence" value="ECO:0007669"/>
    <property type="project" value="InterPro"/>
</dbReference>
<dbReference type="PANTHER" id="PTHR43301:SF3">
    <property type="entry name" value="ARABINAN ENDO-1,5-ALPHA-L-ARABINOSIDASE A-RELATED"/>
    <property type="match status" value="1"/>
</dbReference>
<evidence type="ECO:0000256" key="1">
    <source>
        <dbReference type="ARBA" id="ARBA00004834"/>
    </source>
</evidence>
<name>D5BH90_ZUNPS</name>
<keyword evidence="6" id="KW-0732">Signal</keyword>
<dbReference type="InterPro" id="IPR023296">
    <property type="entry name" value="Glyco_hydro_beta-prop_sf"/>
</dbReference>
<proteinExistence type="inferred from homology"/>
<evidence type="ECO:0000256" key="2">
    <source>
        <dbReference type="ARBA" id="ARBA00009865"/>
    </source>
</evidence>
<dbReference type="EMBL" id="CP001650">
    <property type="protein sequence ID" value="ADF51264.1"/>
    <property type="molecule type" value="Genomic_DNA"/>
</dbReference>
<reference evidence="7 8" key="1">
    <citation type="journal article" date="2010" name="BMC Genomics">
        <title>The complete genome of Zunongwangia profunda SM-A87 reveals its adaptation to the deep-sea environment and ecological role in sedimentary organic nitrogen degradation.</title>
        <authorList>
            <person name="Qin Q.L."/>
            <person name="Zhang X.Y."/>
            <person name="Wang X.M."/>
            <person name="Liu G.M."/>
            <person name="Chen X.L."/>
            <person name="Xie B.B."/>
            <person name="Dang H.Y."/>
            <person name="Zhou B.C."/>
            <person name="Yu J."/>
            <person name="Zhang Y.Z."/>
        </authorList>
    </citation>
    <scope>NUCLEOTIDE SEQUENCE [LARGE SCALE GENOMIC DNA]</scope>
    <source>
        <strain evidence="8">DSM 18752 / CCTCC AB 206139 / SM-A87</strain>
    </source>
</reference>
<evidence type="ECO:0000256" key="4">
    <source>
        <dbReference type="ARBA" id="ARBA00023295"/>
    </source>
</evidence>
<feature type="chain" id="PRO_5003068968" evidence="6">
    <location>
        <begin position="20"/>
        <end position="338"/>
    </location>
</feature>
<accession>D5BH90</accession>
<dbReference type="Pfam" id="PF04616">
    <property type="entry name" value="Glyco_hydro_43"/>
    <property type="match status" value="1"/>
</dbReference>
<dbReference type="AlphaFoldDB" id="D5BH90"/>
<sequence>MKLNFGFLVLLFLSQLSIAQDKMDAYLFAYFEGTGKGELQEQLRFAVSADAQNWKALNSNQPIIGSDTISNSGGIRDPHILRNDGQFFIVATDMFTIKHGWGSNPGIVLMHSKNLTDWEANAIDFQKEYPDTFKNVQWVWAPQTFYDKDNDKYLVYFTIRFSGQDNLDFYSAYANKDFTGFESEPRLMFRAKYGAIDGDIIYKDGIYHLFYKGNTKNEKGEEIKNGIQQAVSTSLEGPWREDFKYLDSYANSDIVVEGSSVFKLNDSEQYILMYDLYSSGRYEFQRSKDLFNFSEKTENFTKDFFPRHGSVIGITKEEVQKLQKKWGGVPKELLNEGE</sequence>
<dbReference type="RefSeq" id="WP_013070416.1">
    <property type="nucleotide sequence ID" value="NC_014041.1"/>
</dbReference>
<keyword evidence="4 5" id="KW-0326">Glycosidase</keyword>
<dbReference type="KEGG" id="zpr:ZPR_0917"/>
<evidence type="ECO:0000256" key="5">
    <source>
        <dbReference type="RuleBase" id="RU361187"/>
    </source>
</evidence>
<comment type="similarity">
    <text evidence="2 5">Belongs to the glycosyl hydrolase 43 family.</text>
</comment>
<dbReference type="SUPFAM" id="SSF75005">
    <property type="entry name" value="Arabinanase/levansucrase/invertase"/>
    <property type="match status" value="1"/>
</dbReference>
<dbReference type="Proteomes" id="UP000001654">
    <property type="component" value="Chromosome"/>
</dbReference>
<dbReference type="InterPro" id="IPR006710">
    <property type="entry name" value="Glyco_hydro_43"/>
</dbReference>
<dbReference type="STRING" id="655815.ZPR_0917"/>
<dbReference type="Gene3D" id="2.115.10.20">
    <property type="entry name" value="Glycosyl hydrolase domain, family 43"/>
    <property type="match status" value="1"/>
</dbReference>
<keyword evidence="3 5" id="KW-0378">Hydrolase</keyword>
<dbReference type="PANTHER" id="PTHR43301">
    <property type="entry name" value="ARABINAN ENDO-1,5-ALPHA-L-ARABINOSIDASE"/>
    <property type="match status" value="1"/>
</dbReference>
<evidence type="ECO:0000313" key="7">
    <source>
        <dbReference type="EMBL" id="ADF51264.1"/>
    </source>
</evidence>
<gene>
    <name evidence="7" type="ordered locus">ZPR_0917</name>
</gene>
<dbReference type="CDD" id="cd08983">
    <property type="entry name" value="GH43_Bt3655-like"/>
    <property type="match status" value="1"/>
</dbReference>
<dbReference type="eggNOG" id="COG3507">
    <property type="taxonomic scope" value="Bacteria"/>
</dbReference>
<evidence type="ECO:0000313" key="8">
    <source>
        <dbReference type="Proteomes" id="UP000001654"/>
    </source>
</evidence>
<protein>
    <submittedName>
        <fullName evidence="7">Endo-1,4-beta-xylanase D</fullName>
    </submittedName>
</protein>
<dbReference type="InterPro" id="IPR050727">
    <property type="entry name" value="GH43_arabinanases"/>
</dbReference>
<dbReference type="CAZy" id="GH43">
    <property type="family name" value="Glycoside Hydrolase Family 43"/>
</dbReference>
<organism evidence="7 8">
    <name type="scientific">Zunongwangia profunda (strain DSM 18752 / CCTCC AB 206139 / SM-A87)</name>
    <name type="common">Wangia profunda</name>
    <dbReference type="NCBI Taxonomy" id="655815"/>
    <lineage>
        <taxon>Bacteria</taxon>
        <taxon>Pseudomonadati</taxon>
        <taxon>Bacteroidota</taxon>
        <taxon>Flavobacteriia</taxon>
        <taxon>Flavobacteriales</taxon>
        <taxon>Flavobacteriaceae</taxon>
        <taxon>Zunongwangia</taxon>
    </lineage>
</organism>
<comment type="pathway">
    <text evidence="1">Glycan metabolism; L-arabinan degradation.</text>
</comment>
<evidence type="ECO:0000256" key="3">
    <source>
        <dbReference type="ARBA" id="ARBA00022801"/>
    </source>
</evidence>
<dbReference type="HOGENOM" id="CLU_010779_1_0_10"/>
<dbReference type="GO" id="GO:0045493">
    <property type="term" value="P:xylan catabolic process"/>
    <property type="evidence" value="ECO:0007669"/>
    <property type="project" value="UniProtKB-KW"/>
</dbReference>